<evidence type="ECO:0000313" key="2">
    <source>
        <dbReference type="Proteomes" id="UP000831327"/>
    </source>
</evidence>
<accession>A0ABN6P2B4</accession>
<sequence length="78" mass="8224">MAGSGSPCLAETVISRISLLKAWARFAPWACLRCMTFLACEWPAMAVSLSINPGVRPGFYAARPAAGKPGLANRARTG</sequence>
<keyword evidence="2" id="KW-1185">Reference proteome</keyword>
<dbReference type="EMBL" id="AP025637">
    <property type="protein sequence ID" value="BDG71480.1"/>
    <property type="molecule type" value="Genomic_DNA"/>
</dbReference>
<proteinExistence type="predicted"/>
<gene>
    <name evidence="1" type="ORF">Rmf_14090</name>
</gene>
<dbReference type="Proteomes" id="UP000831327">
    <property type="component" value="Chromosome"/>
</dbReference>
<evidence type="ECO:0000313" key="1">
    <source>
        <dbReference type="EMBL" id="BDG71480.1"/>
    </source>
</evidence>
<protein>
    <submittedName>
        <fullName evidence="1">Uncharacterized protein</fullName>
    </submittedName>
</protein>
<organism evidence="1 2">
    <name type="scientific">Roseomonas fluvialis</name>
    <dbReference type="NCBI Taxonomy" id="1750527"/>
    <lineage>
        <taxon>Bacteria</taxon>
        <taxon>Pseudomonadati</taxon>
        <taxon>Pseudomonadota</taxon>
        <taxon>Alphaproteobacteria</taxon>
        <taxon>Acetobacterales</taxon>
        <taxon>Roseomonadaceae</taxon>
        <taxon>Roseomonas</taxon>
    </lineage>
</organism>
<reference evidence="1 2" key="1">
    <citation type="journal article" date="2016" name="Microbes Environ.">
        <title>Phylogenetically diverse aerobic anoxygenic phototrophic bacteria isolated from epilithic biofilms in Tama river, Japan.</title>
        <authorList>
            <person name="Hirose S."/>
            <person name="Matsuura K."/>
            <person name="Haruta S."/>
        </authorList>
    </citation>
    <scope>NUCLEOTIDE SEQUENCE [LARGE SCALE GENOMIC DNA]</scope>
    <source>
        <strain evidence="1 2">S08</strain>
    </source>
</reference>
<name>A0ABN6P2B4_9PROT</name>